<evidence type="ECO:0000313" key="1">
    <source>
        <dbReference type="EMBL" id="QAX77806.1"/>
    </source>
</evidence>
<keyword evidence="2" id="KW-1185">Reference proteome</keyword>
<proteinExistence type="predicted"/>
<name>A0ABX5QXP9_9GAMM</name>
<reference evidence="2" key="1">
    <citation type="submission" date="2018-09" db="EMBL/GenBank/DDBJ databases">
        <title>Yersinia hibernicus sp. nov.</title>
        <authorList>
            <person name="Nguyen S.V."/>
            <person name="Mundanda D.M."/>
            <person name="Anes J."/>
            <person name="Fanning S."/>
        </authorList>
    </citation>
    <scope>NUCLEOTIDE SEQUENCE [LARGE SCALE GENOMIC DNA]</scope>
    <source>
        <strain evidence="2">CFS1934</strain>
    </source>
</reference>
<organism evidence="1 2">
    <name type="scientific">Yersinia hibernica</name>
    <dbReference type="NCBI Taxonomy" id="2339259"/>
    <lineage>
        <taxon>Bacteria</taxon>
        <taxon>Pseudomonadati</taxon>
        <taxon>Pseudomonadota</taxon>
        <taxon>Gammaproteobacteria</taxon>
        <taxon>Enterobacterales</taxon>
        <taxon>Yersiniaceae</taxon>
        <taxon>Yersinia</taxon>
    </lineage>
</organism>
<dbReference type="RefSeq" id="WP_050146657.1">
    <property type="nucleotide sequence ID" value="NZ_CABHXI010000079.1"/>
</dbReference>
<sequence length="218" mass="24146">MIIALTEKAICERLRQGMGRMVQGVHSYGGEIDGDPAEVIRRLPGAWVTFGGIQKTENTSITKRKYKTYGRFVVIVGERNVRSEESTRQGGPGLDEVGTYKMVEAVRRLLSGQDLGLRIAHLMPGRVRTLFNTKVGDAALSVFACEFDTYWVEEALENGLFPVVDAPADSIDSIFSGYLGSQSEPDADWLTTHLSYDIPQTTRSPDAEDIIHHDHTES</sequence>
<dbReference type="InterPro" id="IPR014972">
    <property type="entry name" value="Phage_Mu_Gp37"/>
</dbReference>
<dbReference type="Proteomes" id="UP000288804">
    <property type="component" value="Chromosome"/>
</dbReference>
<dbReference type="Pfam" id="PF08873">
    <property type="entry name" value="Phage_Mu_Gp37"/>
    <property type="match status" value="1"/>
</dbReference>
<gene>
    <name evidence="1" type="ORF">D5F51_04145</name>
</gene>
<protein>
    <submittedName>
        <fullName evidence="1">DUF1834 family protein</fullName>
    </submittedName>
</protein>
<dbReference type="EMBL" id="CP032487">
    <property type="protein sequence ID" value="QAX77806.1"/>
    <property type="molecule type" value="Genomic_DNA"/>
</dbReference>
<accession>A0ABX5QXP9</accession>
<evidence type="ECO:0000313" key="2">
    <source>
        <dbReference type="Proteomes" id="UP000288804"/>
    </source>
</evidence>